<sequence>MRKSAPTLHKADRVGFVASMLCAAHCALLPVVIALLPALGVAGSINEHFEEGFAVFATVLGLAALITGYRRHRAVHALMLLVPGLLIVWVGVLYPPLHHSVLPHAVAMTLGGCLVALAHLANLRLNREFGHSGACNATCAH</sequence>
<dbReference type="Pfam" id="PF03203">
    <property type="entry name" value="MerC"/>
    <property type="match status" value="1"/>
</dbReference>
<proteinExistence type="predicted"/>
<comment type="caution">
    <text evidence="2">The sequence shown here is derived from an EMBL/GenBank/DDBJ whole genome shotgun (WGS) entry which is preliminary data.</text>
</comment>
<feature type="transmembrane region" description="Helical" evidence="1">
    <location>
        <begin position="52"/>
        <end position="69"/>
    </location>
</feature>
<reference evidence="3" key="1">
    <citation type="journal article" date="2019" name="Int. J. Syst. Evol. Microbiol.">
        <title>The Global Catalogue of Microorganisms (GCM) 10K type strain sequencing project: providing services to taxonomists for standard genome sequencing and annotation.</title>
        <authorList>
            <consortium name="The Broad Institute Genomics Platform"/>
            <consortium name="The Broad Institute Genome Sequencing Center for Infectious Disease"/>
            <person name="Wu L."/>
            <person name="Ma J."/>
        </authorList>
    </citation>
    <scope>NUCLEOTIDE SEQUENCE [LARGE SCALE GENOMIC DNA]</scope>
    <source>
        <strain evidence="3">JCM 18204</strain>
    </source>
</reference>
<dbReference type="RefSeq" id="WP_345302936.1">
    <property type="nucleotide sequence ID" value="NZ_BAABJE010000007.1"/>
</dbReference>
<keyword evidence="1" id="KW-0472">Membrane</keyword>
<accession>A0ABP9BA51</accession>
<keyword evidence="3" id="KW-1185">Reference proteome</keyword>
<dbReference type="Proteomes" id="UP001499959">
    <property type="component" value="Unassembled WGS sequence"/>
</dbReference>
<evidence type="ECO:0000313" key="2">
    <source>
        <dbReference type="EMBL" id="GAA4792577.1"/>
    </source>
</evidence>
<protein>
    <submittedName>
        <fullName evidence="2">MerC domain-containing protein</fullName>
    </submittedName>
</protein>
<evidence type="ECO:0000313" key="3">
    <source>
        <dbReference type="Proteomes" id="UP001499959"/>
    </source>
</evidence>
<keyword evidence="1" id="KW-1133">Transmembrane helix</keyword>
<feature type="transmembrane region" description="Helical" evidence="1">
    <location>
        <begin position="101"/>
        <end position="121"/>
    </location>
</feature>
<name>A0ABP9BA51_9GAMM</name>
<feature type="transmembrane region" description="Helical" evidence="1">
    <location>
        <begin position="76"/>
        <end position="95"/>
    </location>
</feature>
<keyword evidence="1" id="KW-0812">Transmembrane</keyword>
<dbReference type="EMBL" id="BAABJE010000007">
    <property type="protein sequence ID" value="GAA4792577.1"/>
    <property type="molecule type" value="Genomic_DNA"/>
</dbReference>
<evidence type="ECO:0000256" key="1">
    <source>
        <dbReference type="SAM" id="Phobius"/>
    </source>
</evidence>
<dbReference type="InterPro" id="IPR004891">
    <property type="entry name" value="Mercury-R_MerC"/>
</dbReference>
<gene>
    <name evidence="2" type="ORF">GCM10023307_17480</name>
</gene>
<organism evidence="2 3">
    <name type="scientific">Lysobacter hankyongensis</name>
    <dbReference type="NCBI Taxonomy" id="1176535"/>
    <lineage>
        <taxon>Bacteria</taxon>
        <taxon>Pseudomonadati</taxon>
        <taxon>Pseudomonadota</taxon>
        <taxon>Gammaproteobacteria</taxon>
        <taxon>Lysobacterales</taxon>
        <taxon>Lysobacteraceae</taxon>
        <taxon>Lysobacter</taxon>
    </lineage>
</organism>